<accession>A0AB74MHP9</accession>
<dbReference type="AlphaFoldDB" id="A0AB74MHP9"/>
<comment type="caution">
    <text evidence="1">The sequence shown here is derived from an EMBL/GenBank/DDBJ whole genome shotgun (WGS) entry which is preliminary data.</text>
</comment>
<protein>
    <submittedName>
        <fullName evidence="1">DUF3775 domain-containing protein</fullName>
    </submittedName>
</protein>
<organism evidence="1 2">
    <name type="scientific">Escherichia coli</name>
    <dbReference type="NCBI Taxonomy" id="562"/>
    <lineage>
        <taxon>Bacteria</taxon>
        <taxon>Pseudomonadati</taxon>
        <taxon>Pseudomonadota</taxon>
        <taxon>Gammaproteobacteria</taxon>
        <taxon>Enterobacterales</taxon>
        <taxon>Enterobacteriaceae</taxon>
        <taxon>Escherichia</taxon>
    </lineage>
</organism>
<sequence length="414" mass="48117">MEKETIFNNTFGLGNGRFDWLNACVGTNGFPDSLTYAEGYLRTPEILTDYIYKNNKRGEVDLLVYPIAYSARHGIELSLKTILIDMADLRGLAISVPDVTKIHSIKKLWDATIDVAERTDIRLFHITKKIEPYILDFVAIDDTAQTFRYPESNVGATHLEKTPIINLVRFVVYFKKLTEGLREIIKLTLNLKDEYKTGTYTDKFSRRDLIKLSKALGNKNEWVTTLTVKKKEFIKKKFNLNSNKQLIKAIDKIVVNRYLSSLIGVEFPLKHSGKNTLLRFKKAWYALHIKDVMKKNNVFLDPLQDSGISLSDIRAEDFLDYLRLKMRITTTYLPLFSEEELADLTTLIIMGRQSNQYYAEDYEREFERNLRDAQQDKNEAFRYIIDNTAALYYIRKALKLLGCKQLSVESHFNY</sequence>
<dbReference type="Proteomes" id="UP000321295">
    <property type="component" value="Unassembled WGS sequence"/>
</dbReference>
<dbReference type="EMBL" id="VRXD01000009">
    <property type="protein sequence ID" value="TXQ35909.1"/>
    <property type="molecule type" value="Genomic_DNA"/>
</dbReference>
<gene>
    <name evidence="1" type="ORF">FV293_07990</name>
</gene>
<proteinExistence type="predicted"/>
<evidence type="ECO:0000313" key="2">
    <source>
        <dbReference type="Proteomes" id="UP000321295"/>
    </source>
</evidence>
<reference evidence="1 2" key="1">
    <citation type="submission" date="2019-08" db="EMBL/GenBank/DDBJ databases">
        <title>Whole genome analysis of cultivated E. coli strains isolated from CD patients and healthy donors.</title>
        <authorList>
            <person name="Siniagina M.N."/>
            <person name="Markelova M.I."/>
            <person name="Laikov A.V."/>
            <person name="Boulygina E.A."/>
            <person name="Khusnutdinova D.R."/>
            <person name="Kharchenko A."/>
            <person name="Grigoryeva T.V."/>
        </authorList>
    </citation>
    <scope>NUCLEOTIDE SEQUENCE [LARGE SCALE GENOMIC DNA]</scope>
    <source>
        <strain evidence="1 2">1_45_11</strain>
    </source>
</reference>
<evidence type="ECO:0000313" key="1">
    <source>
        <dbReference type="EMBL" id="TXQ35909.1"/>
    </source>
</evidence>
<name>A0AB74MHP9_ECOLX</name>
<dbReference type="RefSeq" id="WP_029401188.1">
    <property type="nucleotide sequence ID" value="NZ_BGFE01000057.1"/>
</dbReference>